<dbReference type="AlphaFoldDB" id="A0A2H0UNR1"/>
<feature type="non-terminal residue" evidence="2">
    <location>
        <position position="521"/>
    </location>
</feature>
<comment type="caution">
    <text evidence="2">The sequence shown here is derived from an EMBL/GenBank/DDBJ whole genome shotgun (WGS) entry which is preliminary data.</text>
</comment>
<sequence length="521" mass="58449">MKYNESMESTPKEFDSEKPPAQVESINVEIIRARIIELSTALSRLSFSFERGRIEPEEVALKIENLLTLENSELLFNSLLNSETSLSAIDGLDSVFKSLLKIQNEILARGDDGLFLDKVYETRLDFIARFDRNHILSLSDSINTPLDSEDFGKVFLTRAGLNTSIGKMLRRLVIFGAPDQQEVAISATQLSMAKFVKYWYLTDLVYIAMDEVERVKFVERLLSDIDNRNNVGYLYGIQRIVQLCLSPDLEVKNVGYGLFDSALSRFGIDPSKFFAIWENSGGYGEKREKYILRNIEAMDSLEAELPGSVSLLYHEFGIVNFSRYPRPMLTQQVKEREMTENPYGVILYPYTDYNGSFEMDDDILQQLRDQLPQRYCIRILECGGRVGVAKALLKLDKKYGAEQKIEFMILGGHGTENMIQFGAGDSSSSSLSAEDLMGPGSARASGFFSKNPTVMLFSCSTGVEGGIAHKLSERIGATVIAPDIPTAPGEIFVKDDGNRLEFSVEYSRDDGSRGNPAQRYT</sequence>
<reference evidence="3" key="1">
    <citation type="submission" date="2017-09" db="EMBL/GenBank/DDBJ databases">
        <title>Depth-based differentiation of microbial function through sediment-hosted aquifers and enrichment of novel symbionts in the deep terrestrial subsurface.</title>
        <authorList>
            <person name="Probst A.J."/>
            <person name="Ladd B."/>
            <person name="Jarett J.K."/>
            <person name="Geller-Mcgrath D.E."/>
            <person name="Sieber C.M.K."/>
            <person name="Emerson J.B."/>
            <person name="Anantharaman K."/>
            <person name="Thomas B.C."/>
            <person name="Malmstrom R."/>
            <person name="Stieglmeier M."/>
            <person name="Klingl A."/>
            <person name="Woyke T."/>
            <person name="Ryan C.M."/>
            <person name="Banfield J.F."/>
        </authorList>
    </citation>
    <scope>NUCLEOTIDE SEQUENCE [LARGE SCALE GENOMIC DNA]</scope>
</reference>
<evidence type="ECO:0000313" key="2">
    <source>
        <dbReference type="EMBL" id="PIR87286.1"/>
    </source>
</evidence>
<name>A0A2H0UNR1_9BACT</name>
<evidence type="ECO:0000313" key="3">
    <source>
        <dbReference type="Proteomes" id="UP000229526"/>
    </source>
</evidence>
<gene>
    <name evidence="2" type="ORF">COU11_01215</name>
</gene>
<feature type="region of interest" description="Disordered" evidence="1">
    <location>
        <begin position="1"/>
        <end position="20"/>
    </location>
</feature>
<protein>
    <submittedName>
        <fullName evidence="2">Uncharacterized protein</fullName>
    </submittedName>
</protein>
<evidence type="ECO:0000256" key="1">
    <source>
        <dbReference type="SAM" id="MobiDB-lite"/>
    </source>
</evidence>
<accession>A0A2H0UNR1</accession>
<dbReference type="Proteomes" id="UP000229526">
    <property type="component" value="Unassembled WGS sequence"/>
</dbReference>
<organism evidence="2 3">
    <name type="scientific">Candidatus Harrisonbacteria bacterium CG10_big_fil_rev_8_21_14_0_10_49_15</name>
    <dbReference type="NCBI Taxonomy" id="1974587"/>
    <lineage>
        <taxon>Bacteria</taxon>
        <taxon>Candidatus Harrisoniibacteriota</taxon>
    </lineage>
</organism>
<dbReference type="EMBL" id="PFBD01000010">
    <property type="protein sequence ID" value="PIR87286.1"/>
    <property type="molecule type" value="Genomic_DNA"/>
</dbReference>
<proteinExistence type="predicted"/>